<dbReference type="Gene3D" id="1.20.1280.50">
    <property type="match status" value="1"/>
</dbReference>
<dbReference type="Pfam" id="PF14223">
    <property type="entry name" value="Retrotran_gag_2"/>
    <property type="match status" value="1"/>
</dbReference>
<dbReference type="OrthoDB" id="1243645at2759"/>
<dbReference type="Pfam" id="PF08268">
    <property type="entry name" value="FBA_3"/>
    <property type="match status" value="1"/>
</dbReference>
<evidence type="ECO:0000259" key="1">
    <source>
        <dbReference type="SMART" id="SM00256"/>
    </source>
</evidence>
<dbReference type="NCBIfam" id="TIGR01640">
    <property type="entry name" value="F_box_assoc_1"/>
    <property type="match status" value="1"/>
</dbReference>
<feature type="domain" description="F-box" evidence="1">
    <location>
        <begin position="8"/>
        <end position="48"/>
    </location>
</feature>
<comment type="caution">
    <text evidence="2">The sequence shown here is derived from an EMBL/GenBank/DDBJ whole genome shotgun (WGS) entry which is preliminary data.</text>
</comment>
<dbReference type="SUPFAM" id="SSF81383">
    <property type="entry name" value="F-box domain"/>
    <property type="match status" value="1"/>
</dbReference>
<dbReference type="InterPro" id="IPR013187">
    <property type="entry name" value="F-box-assoc_dom_typ3"/>
</dbReference>
<dbReference type="InterPro" id="IPR017451">
    <property type="entry name" value="F-box-assoc_interact_dom"/>
</dbReference>
<dbReference type="InterPro" id="IPR036047">
    <property type="entry name" value="F-box-like_dom_sf"/>
</dbReference>
<dbReference type="CDD" id="cd22157">
    <property type="entry name" value="F-box_AtFBW1-like"/>
    <property type="match status" value="1"/>
</dbReference>
<name>A0A9J5YZ86_SOLCO</name>
<keyword evidence="3" id="KW-1185">Reference proteome</keyword>
<dbReference type="InterPro" id="IPR001810">
    <property type="entry name" value="F-box_dom"/>
</dbReference>
<evidence type="ECO:0000313" key="3">
    <source>
        <dbReference type="Proteomes" id="UP000824120"/>
    </source>
</evidence>
<protein>
    <recommendedName>
        <fullName evidence="1">F-box domain-containing protein</fullName>
    </recommendedName>
</protein>
<proteinExistence type="predicted"/>
<organism evidence="2 3">
    <name type="scientific">Solanum commersonii</name>
    <name type="common">Commerson's wild potato</name>
    <name type="synonym">Commerson's nightshade</name>
    <dbReference type="NCBI Taxonomy" id="4109"/>
    <lineage>
        <taxon>Eukaryota</taxon>
        <taxon>Viridiplantae</taxon>
        <taxon>Streptophyta</taxon>
        <taxon>Embryophyta</taxon>
        <taxon>Tracheophyta</taxon>
        <taxon>Spermatophyta</taxon>
        <taxon>Magnoliopsida</taxon>
        <taxon>eudicotyledons</taxon>
        <taxon>Gunneridae</taxon>
        <taxon>Pentapetalae</taxon>
        <taxon>asterids</taxon>
        <taxon>lamiids</taxon>
        <taxon>Solanales</taxon>
        <taxon>Solanaceae</taxon>
        <taxon>Solanoideae</taxon>
        <taxon>Solaneae</taxon>
        <taxon>Solanum</taxon>
    </lineage>
</organism>
<dbReference type="AlphaFoldDB" id="A0A9J5YZ86"/>
<evidence type="ECO:0000313" key="2">
    <source>
        <dbReference type="EMBL" id="KAG5605023.1"/>
    </source>
</evidence>
<dbReference type="SMART" id="SM00256">
    <property type="entry name" value="FBOX"/>
    <property type="match status" value="1"/>
</dbReference>
<dbReference type="PANTHER" id="PTHR31111:SF20">
    <property type="entry name" value="F-BOX ASSOCIATED DOMAIN-CONTAINING PROTEIN"/>
    <property type="match status" value="1"/>
</dbReference>
<sequence length="521" mass="60169">MNSEEDSIPQDITIQIFSWLPVKSLMRFRCVSKFHNSIVLEPNFVDLHLSNYSKINRGDTKLIACLDDICYAIEDHHDEEDGNATKYHQIDNFSRLYDRVINCRLDYNYHFESDNGLFCIWDLKYIAICNPATREVRFLPDVPHEGENFICSIGFEPEENKYKVVVTIKTCGKLSRAWVFTLGIDKSWREVFKYGEHDYSIVGHISGICISGIIYRIGLAPDYCIVVFDVKSEIFTSITMSIALCRSFIDCDNMLIEVNGKLGMMKYSNYLFGNDIYLWVFEEEEWKHEILHFPLGWEPTRVLLAAVYDSQDLWDIIGGSHTIPPTDVEATKKVESQVKTGKVMFVLMVTIEDEFLQRIKNTKTPNEAWDTLAMIFTKKNDARLQRLENEFLSISQQNMIIKDEVGVTTVSNKLVDYEYDWIVDLECSNHMTGDEENLINTTEYKGNRVVVITNDSRTQKTHIDKIVASSLSGQGAALASLQLEPNCLSALSFTYFFWELVSLWEFVGYCEKWLQYCFGVC</sequence>
<gene>
    <name evidence="2" type="ORF">H5410_026515</name>
</gene>
<dbReference type="Proteomes" id="UP000824120">
    <property type="component" value="Chromosome 5"/>
</dbReference>
<accession>A0A9J5YZ86</accession>
<dbReference type="EMBL" id="JACXVP010000005">
    <property type="protein sequence ID" value="KAG5605023.1"/>
    <property type="molecule type" value="Genomic_DNA"/>
</dbReference>
<dbReference type="Pfam" id="PF12937">
    <property type="entry name" value="F-box-like"/>
    <property type="match status" value="1"/>
</dbReference>
<dbReference type="PANTHER" id="PTHR31111">
    <property type="entry name" value="BNAA05G37150D PROTEIN-RELATED"/>
    <property type="match status" value="1"/>
</dbReference>
<reference evidence="2 3" key="1">
    <citation type="submission" date="2020-09" db="EMBL/GenBank/DDBJ databases">
        <title>De no assembly of potato wild relative species, Solanum commersonii.</title>
        <authorList>
            <person name="Cho K."/>
        </authorList>
    </citation>
    <scope>NUCLEOTIDE SEQUENCE [LARGE SCALE GENOMIC DNA]</scope>
    <source>
        <strain evidence="2">LZ3.2</strain>
        <tissue evidence="2">Leaf</tissue>
    </source>
</reference>